<dbReference type="Pfam" id="PF08164">
    <property type="entry name" value="TRAUB"/>
    <property type="match status" value="1"/>
</dbReference>
<feature type="region of interest" description="Disordered" evidence="3">
    <location>
        <begin position="1"/>
        <end position="151"/>
    </location>
</feature>
<reference evidence="6 7" key="3">
    <citation type="journal article" date="2015" name="Genome Announc.">
        <title>Draft Genome Sequence of the Archiascomycetous Yeast Saitoella complicata.</title>
        <authorList>
            <person name="Yamauchi K."/>
            <person name="Kondo S."/>
            <person name="Hamamoto M."/>
            <person name="Takahashi Y."/>
            <person name="Ogura Y."/>
            <person name="Hayashi T."/>
            <person name="Nishida H."/>
        </authorList>
    </citation>
    <scope>NUCLEOTIDE SEQUENCE [LARGE SCALE GENOMIC DNA]</scope>
    <source>
        <strain evidence="6 7">NRRL Y-17804</strain>
    </source>
</reference>
<dbReference type="RefSeq" id="XP_019024961.1">
    <property type="nucleotide sequence ID" value="XM_019170119.1"/>
</dbReference>
<accession>A0A0E9NAU5</accession>
<evidence type="ECO:0000256" key="1">
    <source>
        <dbReference type="ARBA" id="ARBA00008966"/>
    </source>
</evidence>
<feature type="compositionally biased region" description="Basic and acidic residues" evidence="3">
    <location>
        <begin position="82"/>
        <end position="92"/>
    </location>
</feature>
<dbReference type="Proteomes" id="UP000033140">
    <property type="component" value="Unassembled WGS sequence"/>
</dbReference>
<evidence type="ECO:0000256" key="3">
    <source>
        <dbReference type="SAM" id="MobiDB-lite"/>
    </source>
</evidence>
<protein>
    <recommendedName>
        <fullName evidence="2">Protein BFR2</fullName>
    </recommendedName>
</protein>
<feature type="compositionally biased region" description="Basic and acidic residues" evidence="3">
    <location>
        <begin position="60"/>
        <end position="72"/>
    </location>
</feature>
<evidence type="ECO:0000259" key="5">
    <source>
        <dbReference type="Pfam" id="PF13339"/>
    </source>
</evidence>
<dbReference type="GO" id="GO:0000462">
    <property type="term" value="P:maturation of SSU-rRNA from tricistronic rRNA transcript (SSU-rRNA, 5.8S rRNA, LSU-rRNA)"/>
    <property type="evidence" value="ECO:0007669"/>
    <property type="project" value="TreeGrafter"/>
</dbReference>
<evidence type="ECO:0000259" key="4">
    <source>
        <dbReference type="Pfam" id="PF08164"/>
    </source>
</evidence>
<dbReference type="GO" id="GO:0005730">
    <property type="term" value="C:nucleolus"/>
    <property type="evidence" value="ECO:0007669"/>
    <property type="project" value="TreeGrafter"/>
</dbReference>
<dbReference type="InterPro" id="IPR025160">
    <property type="entry name" value="AATF"/>
</dbReference>
<dbReference type="AlphaFoldDB" id="A0A0E9NAU5"/>
<feature type="domain" description="AATF leucine zipper-containing" evidence="5">
    <location>
        <begin position="177"/>
        <end position="307"/>
    </location>
</feature>
<dbReference type="InterPro" id="IPR012617">
    <property type="entry name" value="AATF_C"/>
</dbReference>
<feature type="compositionally biased region" description="Basic and acidic residues" evidence="3">
    <location>
        <begin position="1"/>
        <end position="11"/>
    </location>
</feature>
<name>A0A0E9NAU5_SAICN</name>
<dbReference type="EMBL" id="BACD03000006">
    <property type="protein sequence ID" value="GAO46944.1"/>
    <property type="molecule type" value="Genomic_DNA"/>
</dbReference>
<reference evidence="6 7" key="2">
    <citation type="journal article" date="2014" name="J. Gen. Appl. Microbiol.">
        <title>The early diverging ascomycetous budding yeast Saitoella complicata has three histone deacetylases belonging to the Clr6, Hos2, and Rpd3 lineages.</title>
        <authorList>
            <person name="Nishida H."/>
            <person name="Matsumoto T."/>
            <person name="Kondo S."/>
            <person name="Hamamoto M."/>
            <person name="Yoshikawa H."/>
        </authorList>
    </citation>
    <scope>NUCLEOTIDE SEQUENCE [LARGE SCALE GENOMIC DNA]</scope>
    <source>
        <strain evidence="6 7">NRRL Y-17804</strain>
    </source>
</reference>
<keyword evidence="7" id="KW-1185">Reference proteome</keyword>
<organism evidence="6 7">
    <name type="scientific">Saitoella complicata (strain BCRC 22490 / CBS 7301 / JCM 7358 / NBRC 10748 / NRRL Y-17804)</name>
    <dbReference type="NCBI Taxonomy" id="698492"/>
    <lineage>
        <taxon>Eukaryota</taxon>
        <taxon>Fungi</taxon>
        <taxon>Dikarya</taxon>
        <taxon>Ascomycota</taxon>
        <taxon>Taphrinomycotina</taxon>
        <taxon>Taphrinomycotina incertae sedis</taxon>
        <taxon>Saitoella</taxon>
    </lineage>
</organism>
<dbReference type="STRING" id="698492.A0A0E9NAU5"/>
<evidence type="ECO:0000313" key="6">
    <source>
        <dbReference type="EMBL" id="GAO46944.1"/>
    </source>
</evidence>
<proteinExistence type="inferred from homology"/>
<reference evidence="6 7" key="1">
    <citation type="journal article" date="2011" name="J. Gen. Appl. Microbiol.">
        <title>Draft genome sequencing of the enigmatic yeast Saitoella complicata.</title>
        <authorList>
            <person name="Nishida H."/>
            <person name="Hamamoto M."/>
            <person name="Sugiyama J."/>
        </authorList>
    </citation>
    <scope>NUCLEOTIDE SEQUENCE [LARGE SCALE GENOMIC DNA]</scope>
    <source>
        <strain evidence="6 7">NRRL Y-17804</strain>
    </source>
</reference>
<feature type="compositionally biased region" description="Acidic residues" evidence="3">
    <location>
        <begin position="93"/>
        <end position="108"/>
    </location>
</feature>
<comment type="similarity">
    <text evidence="1">Belongs to the AATF family.</text>
</comment>
<evidence type="ECO:0000313" key="7">
    <source>
        <dbReference type="Proteomes" id="UP000033140"/>
    </source>
</evidence>
<dbReference type="InterPro" id="IPR039223">
    <property type="entry name" value="AATF/Bfr2"/>
</dbReference>
<feature type="compositionally biased region" description="Acidic residues" evidence="3">
    <location>
        <begin position="115"/>
        <end position="151"/>
    </location>
</feature>
<comment type="caution">
    <text evidence="6">The sequence shown here is derived from an EMBL/GenBank/DDBJ whole genome shotgun (WGS) entry which is preliminary data.</text>
</comment>
<evidence type="ECO:0000256" key="2">
    <source>
        <dbReference type="ARBA" id="ARBA00013850"/>
    </source>
</evidence>
<gene>
    <name evidence="6" type="ORF">G7K_1161-t1</name>
</gene>
<feature type="domain" description="Apoptosis-antagonizing transcription factor C-terminal" evidence="4">
    <location>
        <begin position="386"/>
        <end position="465"/>
    </location>
</feature>
<dbReference type="PANTHER" id="PTHR15565:SF0">
    <property type="entry name" value="PROTEIN AATF"/>
    <property type="match status" value="1"/>
</dbReference>
<sequence length="493" mass="55519">MAGKSLAERMAELANPAPLDYDPEAIDDPFTKARGGSDDESDVDQGDIREHYVTVSKSKLRQDDHILDDPRYAGKRSSRKAALGEDTFKAMSEDDEDLEGEESDEEDVSGFIDDKAEESEEGSDDGESGSDEEAFEGGEEDDEEDEDGDDKNDELRKMMAEEQKSLVLNITQTAKAEAEKGRHVKSQMKIYDSLLDSRIKLQKGLAAVNTFPQGDAFATFVDEESADAIKDAEALALSLIDNLFDLRMEFMREADGMEIDGDACQSRKRKRDDDDSVDLNNIWSDFQALDEQFQGWQESTLTKWSNKVQAASGVPLNKKFKAVNQGILAQIQETLSDKDRLVQRTRLNRSNNKILGAEEEDKTSKDATDEHLRNFNSEIFDDTDFYQGMLKELIDRRMLDSGNGTGTQWAAIKQPKQKKANVDTKASKGRKLRYHVHEKLQSFMAPIPTAQWHDEQIDELFASLLGQRVRVDEEEEKEAEVEVIPDDGLRIFG</sequence>
<dbReference type="PANTHER" id="PTHR15565">
    <property type="entry name" value="AATF PROTEIN APOPTOSIS ANTAGONIZING TRANSCRIPTION FACTOR"/>
    <property type="match status" value="1"/>
</dbReference>
<dbReference type="Pfam" id="PF13339">
    <property type="entry name" value="AATF-Che1"/>
    <property type="match status" value="1"/>
</dbReference>
<dbReference type="OMA" id="INFMAPN"/>
<dbReference type="OrthoDB" id="5783963at2759"/>